<evidence type="ECO:0000313" key="2">
    <source>
        <dbReference type="EMBL" id="RLJ35326.1"/>
    </source>
</evidence>
<dbReference type="Proteomes" id="UP000233767">
    <property type="component" value="Unassembled WGS sequence"/>
</dbReference>
<dbReference type="AlphaFoldDB" id="A0A497V7M3"/>
<protein>
    <submittedName>
        <fullName evidence="2">Uncharacterized protein</fullName>
    </submittedName>
</protein>
<gene>
    <name evidence="1" type="ORF">B0G92_0802</name>
    <name evidence="2" type="ORF">CLV50_0704</name>
</gene>
<accession>A0A497V7M3</accession>
<reference evidence="1 3" key="1">
    <citation type="submission" date="2017-12" db="EMBL/GenBank/DDBJ databases">
        <title>Genomic Encyclopedia of Type Strains, Phase III (KMG-III): the genomes of soil and plant-associated and newly described type strains.</title>
        <authorList>
            <person name="Whitman W."/>
        </authorList>
    </citation>
    <scope>NUCLEOTIDE SEQUENCE [LARGE SCALE GENOMIC DNA]</scope>
    <source>
        <strain evidence="1 3">IP-10</strain>
    </source>
</reference>
<keyword evidence="3" id="KW-1185">Reference proteome</keyword>
<evidence type="ECO:0000313" key="4">
    <source>
        <dbReference type="Proteomes" id="UP000275027"/>
    </source>
</evidence>
<comment type="caution">
    <text evidence="2">The sequence shown here is derived from an EMBL/GenBank/DDBJ whole genome shotgun (WGS) entry which is preliminary data.</text>
</comment>
<organism evidence="2 4">
    <name type="scientific">Flavobacterium lindanitolerans</name>
    <dbReference type="NCBI Taxonomy" id="428988"/>
    <lineage>
        <taxon>Bacteria</taxon>
        <taxon>Pseudomonadati</taxon>
        <taxon>Bacteroidota</taxon>
        <taxon>Flavobacteriia</taxon>
        <taxon>Flavobacteriales</taxon>
        <taxon>Flavobacteriaceae</taxon>
        <taxon>Flavobacterium</taxon>
    </lineage>
</organism>
<reference evidence="2 4" key="2">
    <citation type="submission" date="2018-10" db="EMBL/GenBank/DDBJ databases">
        <title>Genomic Encyclopedia of Archaeal and Bacterial Type Strains, Phase II (KMG-II): from individual species to whole genera.</title>
        <authorList>
            <person name="Goeker M."/>
        </authorList>
    </citation>
    <scope>NUCLEOTIDE SEQUENCE [LARGE SCALE GENOMIC DNA]</scope>
    <source>
        <strain evidence="2 4">DSM 21886</strain>
    </source>
</reference>
<name>A0A497V7M3_9FLAO</name>
<evidence type="ECO:0000313" key="1">
    <source>
        <dbReference type="EMBL" id="PKW29172.1"/>
    </source>
</evidence>
<proteinExistence type="predicted"/>
<dbReference type="Proteomes" id="UP000275027">
    <property type="component" value="Unassembled WGS sequence"/>
</dbReference>
<sequence>MNAKVANKVIEKTNYKNITNCYIKLYFIKIPPVFQAV</sequence>
<dbReference type="EMBL" id="RCCB01000010">
    <property type="protein sequence ID" value="RLJ35326.1"/>
    <property type="molecule type" value="Genomic_DNA"/>
</dbReference>
<evidence type="ECO:0000313" key="3">
    <source>
        <dbReference type="Proteomes" id="UP000233767"/>
    </source>
</evidence>
<dbReference type="EMBL" id="PJND01000007">
    <property type="protein sequence ID" value="PKW29172.1"/>
    <property type="molecule type" value="Genomic_DNA"/>
</dbReference>